<dbReference type="EMBL" id="JPOS01000033">
    <property type="protein sequence ID" value="KGE87741.1"/>
    <property type="molecule type" value="Genomic_DNA"/>
</dbReference>
<keyword evidence="2" id="KW-0645">Protease</keyword>
<evidence type="ECO:0000256" key="2">
    <source>
        <dbReference type="ARBA" id="ARBA00022670"/>
    </source>
</evidence>
<evidence type="ECO:0000256" key="1">
    <source>
        <dbReference type="ARBA" id="ARBA00005228"/>
    </source>
</evidence>
<dbReference type="Pfam" id="PF00326">
    <property type="entry name" value="Peptidase_S9"/>
    <property type="match status" value="1"/>
</dbReference>
<keyword evidence="8" id="KW-1185">Reference proteome</keyword>
<accession>A0A098S6K5</accession>
<keyword evidence="3" id="KW-0378">Hydrolase</keyword>
<dbReference type="GO" id="GO:0004252">
    <property type="term" value="F:serine-type endopeptidase activity"/>
    <property type="evidence" value="ECO:0007669"/>
    <property type="project" value="InterPro"/>
</dbReference>
<proteinExistence type="inferred from homology"/>
<evidence type="ECO:0000259" key="6">
    <source>
        <dbReference type="Pfam" id="PF02897"/>
    </source>
</evidence>
<dbReference type="Gene3D" id="3.40.50.1820">
    <property type="entry name" value="alpha/beta hydrolase"/>
    <property type="match status" value="1"/>
</dbReference>
<dbReference type="PANTHER" id="PTHR11757">
    <property type="entry name" value="PROTEASE FAMILY S9A OLIGOPEPTIDASE"/>
    <property type="match status" value="1"/>
</dbReference>
<reference evidence="7 8" key="1">
    <citation type="journal article" date="2014" name="Int. J. Syst. Evol. Microbiol.">
        <title>Phaeodactylibacter xiamenensis gen. nov., sp. nov., a member of the family Saprospiraceae isolated from the marine alga Phaeodactylum tricornutum.</title>
        <authorList>
            <person name="Chen Z.Jr."/>
            <person name="Lei X."/>
            <person name="Lai Q."/>
            <person name="Li Y."/>
            <person name="Zhang B."/>
            <person name="Zhang J."/>
            <person name="Zhang H."/>
            <person name="Yang L."/>
            <person name="Zheng W."/>
            <person name="Tian Y."/>
            <person name="Yu Z."/>
            <person name="Xu H.Jr."/>
            <person name="Zheng T."/>
        </authorList>
    </citation>
    <scope>NUCLEOTIDE SEQUENCE [LARGE SCALE GENOMIC DNA]</scope>
    <source>
        <strain evidence="7 8">KD52</strain>
    </source>
</reference>
<dbReference type="PANTHER" id="PTHR11757:SF19">
    <property type="entry name" value="PROLYL ENDOPEPTIDASE-LIKE"/>
    <property type="match status" value="1"/>
</dbReference>
<keyword evidence="4" id="KW-0720">Serine protease</keyword>
<dbReference type="InterPro" id="IPR029058">
    <property type="entry name" value="AB_hydrolase_fold"/>
</dbReference>
<dbReference type="Proteomes" id="UP000029736">
    <property type="component" value="Unassembled WGS sequence"/>
</dbReference>
<dbReference type="SUPFAM" id="SSF50993">
    <property type="entry name" value="Peptidase/esterase 'gauge' domain"/>
    <property type="match status" value="1"/>
</dbReference>
<dbReference type="InterPro" id="IPR002470">
    <property type="entry name" value="Peptidase_S9A"/>
</dbReference>
<feature type="domain" description="Peptidase S9 prolyl oligopeptidase catalytic" evidence="5">
    <location>
        <begin position="875"/>
        <end position="1085"/>
    </location>
</feature>
<sequence length="1089" mass="125180">MQESKTGTTTDLEGKALLHFPKGGPIRDQLTLSYVGYRDTIIQVQPSDQELRIGLQPKPVLLEAAEIKGQAENLSAEEIVRNAIKSIRKNYSRDAVQLHTFYRESFSEGGQLATVDEAIADIYYTPYPRRWFTRRSFRHYYDGAYEGRADNRFANHFVLLSNPMYFKYYNTVKDQCKMLGVRLSDNSSTEDLHPHVQGGPLALLSQDKVKYRSDFMDPTMRDKYAYAKSSAVMFNGHPCYAITFKPLPGEDPIFQGWHQRMKDPIFSGIIYVDIESFAVVAIRCQLSPLARFDNYKRHRAWQVFPDRSTLAIDYQKQNGRWFLKNIKTEQHISRAEFLSPGQPVFQRLSHNYRLTRQLWVQGIEPDASPFDEADDQLLHDQRDARLATFPFEYKDSLWQAFEQTARYPELSAGDVQSLERKGPLHQQWSRWFVKEEMLPPVANAQADTLLLPDGRLIADPYRWMERRDNQTQAYINTENCYFFNEYIPWKRQQFSAFRKMLMTLGRCDTNSTPPRHPYVYRDNRGLFLTDSTGSEPRMLLSFTTDLPDGKSLRSYQPSPEYGSLAFTLSNGDAYARAGRVKTFASNRVDSLSDQLYEMEWLSENTLVYTVVNESKRAYACYAYQPQHGDRRLLFEATDPEFELELYEVQGTLLLSCLNSNGNELFRIKEGTAGVELLRLHGTDWYSTDFYFDEDLYYLAARDTAFQSCILKTDGHSDQILWTAPPTVALDEVRATADYLLVKAIDRAKVKLYLLSKNGALQDSLSLPELHGSVQLDKVTDYASNTCQYYFESPNQPFTQYTINLTTRQLTEQPIDCLRNPPEAAYETTLYKVPAEDGEWVPLRLSYRSDFKNVKATKGVLLSVYGAYGAFSEANFDEYERLLMDEGYVVAQASVRGSRAKGWQWYRAGRGANKTVGISDYLACATYVREELQLSKTFAYGQSAGGLIAAATLNEHPQLFDAAILDYPFLDALGISLDSLLPLTSLEYPEWGYPDRPAELQALQAYSPYQNIKVQAYPPILMLGGLYDLQTPYWQIMKAAARYRALQTNDAPVLLHLGRNYHPGNIPYRTRIREMTYQYLFLEHVLSHEQ</sequence>
<dbReference type="SUPFAM" id="SSF53474">
    <property type="entry name" value="alpha/beta-Hydrolases"/>
    <property type="match status" value="1"/>
</dbReference>
<dbReference type="Gene3D" id="2.130.10.120">
    <property type="entry name" value="Prolyl oligopeptidase, N-terminal domain"/>
    <property type="match status" value="1"/>
</dbReference>
<dbReference type="GO" id="GO:0006508">
    <property type="term" value="P:proteolysis"/>
    <property type="evidence" value="ECO:0007669"/>
    <property type="project" value="UniProtKB-KW"/>
</dbReference>
<protein>
    <recommendedName>
        <fullName evidence="9">Peptidase S9</fullName>
    </recommendedName>
</protein>
<dbReference type="InterPro" id="IPR023302">
    <property type="entry name" value="Pept_S9A_N"/>
</dbReference>
<gene>
    <name evidence="7" type="ORF">IX84_13265</name>
</gene>
<evidence type="ECO:0000313" key="8">
    <source>
        <dbReference type="Proteomes" id="UP000029736"/>
    </source>
</evidence>
<evidence type="ECO:0000259" key="5">
    <source>
        <dbReference type="Pfam" id="PF00326"/>
    </source>
</evidence>
<dbReference type="Pfam" id="PF02897">
    <property type="entry name" value="Peptidase_S9_N"/>
    <property type="match status" value="1"/>
</dbReference>
<dbReference type="PRINTS" id="PR00862">
    <property type="entry name" value="PROLIGOPTASE"/>
</dbReference>
<dbReference type="InterPro" id="IPR051543">
    <property type="entry name" value="Serine_Peptidase_S9A"/>
</dbReference>
<feature type="domain" description="Peptidase S9A N-terminal" evidence="6">
    <location>
        <begin position="454"/>
        <end position="809"/>
    </location>
</feature>
<dbReference type="AlphaFoldDB" id="A0A098S6K5"/>
<evidence type="ECO:0000313" key="7">
    <source>
        <dbReference type="EMBL" id="KGE87741.1"/>
    </source>
</evidence>
<comment type="caution">
    <text evidence="7">The sequence shown here is derived from an EMBL/GenBank/DDBJ whole genome shotgun (WGS) entry which is preliminary data.</text>
</comment>
<name>A0A098S6K5_9BACT</name>
<evidence type="ECO:0000256" key="3">
    <source>
        <dbReference type="ARBA" id="ARBA00022801"/>
    </source>
</evidence>
<evidence type="ECO:0000256" key="4">
    <source>
        <dbReference type="ARBA" id="ARBA00022825"/>
    </source>
</evidence>
<evidence type="ECO:0008006" key="9">
    <source>
        <dbReference type="Google" id="ProtNLM"/>
    </source>
</evidence>
<organism evidence="7 8">
    <name type="scientific">Phaeodactylibacter xiamenensis</name>
    <dbReference type="NCBI Taxonomy" id="1524460"/>
    <lineage>
        <taxon>Bacteria</taxon>
        <taxon>Pseudomonadati</taxon>
        <taxon>Bacteroidota</taxon>
        <taxon>Saprospiria</taxon>
        <taxon>Saprospirales</taxon>
        <taxon>Haliscomenobacteraceae</taxon>
        <taxon>Phaeodactylibacter</taxon>
    </lineage>
</organism>
<comment type="similarity">
    <text evidence="1">Belongs to the peptidase S9A family.</text>
</comment>
<dbReference type="InterPro" id="IPR001375">
    <property type="entry name" value="Peptidase_S9_cat"/>
</dbReference>